<dbReference type="RefSeq" id="WP_210857095.1">
    <property type="nucleotide sequence ID" value="NZ_JAGQDD010000029.1"/>
</dbReference>
<dbReference type="SUPFAM" id="SSF48537">
    <property type="entry name" value="Phospholipase C/P1 nuclease"/>
    <property type="match status" value="1"/>
</dbReference>
<keyword evidence="5" id="KW-1015">Disulfide bond</keyword>
<name>A0A940YBD3_9BURK</name>
<keyword evidence="6" id="KW-0325">Glycoprotein</keyword>
<feature type="chain" id="PRO_5037382182" evidence="7">
    <location>
        <begin position="22"/>
        <end position="322"/>
    </location>
</feature>
<keyword evidence="2" id="KW-0479">Metal-binding</keyword>
<dbReference type="CDD" id="cd11010">
    <property type="entry name" value="S1-P1_nuclease"/>
    <property type="match status" value="1"/>
</dbReference>
<comment type="caution">
    <text evidence="8">The sequence shown here is derived from an EMBL/GenBank/DDBJ whole genome shotgun (WGS) entry which is preliminary data.</text>
</comment>
<keyword evidence="4" id="KW-0378">Hydrolase</keyword>
<dbReference type="PANTHER" id="PTHR33146">
    <property type="entry name" value="ENDONUCLEASE 4"/>
    <property type="match status" value="1"/>
</dbReference>
<dbReference type="InterPro" id="IPR003154">
    <property type="entry name" value="S1/P1nuclease"/>
</dbReference>
<keyword evidence="7" id="KW-0732">Signal</keyword>
<dbReference type="Proteomes" id="UP000676246">
    <property type="component" value="Unassembled WGS sequence"/>
</dbReference>
<dbReference type="GO" id="GO:0016788">
    <property type="term" value="F:hydrolase activity, acting on ester bonds"/>
    <property type="evidence" value="ECO:0007669"/>
    <property type="project" value="InterPro"/>
</dbReference>
<evidence type="ECO:0000256" key="7">
    <source>
        <dbReference type="SAM" id="SignalP"/>
    </source>
</evidence>
<gene>
    <name evidence="8" type="ORF">KAK03_23375</name>
</gene>
<dbReference type="PANTHER" id="PTHR33146:SF26">
    <property type="entry name" value="ENDONUCLEASE 4"/>
    <property type="match status" value="1"/>
</dbReference>
<evidence type="ECO:0000256" key="1">
    <source>
        <dbReference type="ARBA" id="ARBA00022722"/>
    </source>
</evidence>
<keyword evidence="9" id="KW-1185">Reference proteome</keyword>
<dbReference type="EMBL" id="JAGQDD010000029">
    <property type="protein sequence ID" value="MBQ0933427.1"/>
    <property type="molecule type" value="Genomic_DNA"/>
</dbReference>
<evidence type="ECO:0000256" key="5">
    <source>
        <dbReference type="ARBA" id="ARBA00023157"/>
    </source>
</evidence>
<dbReference type="InterPro" id="IPR008947">
    <property type="entry name" value="PLipase_C/P1_nuclease_dom_sf"/>
</dbReference>
<keyword evidence="3" id="KW-0255">Endonuclease</keyword>
<evidence type="ECO:0000256" key="6">
    <source>
        <dbReference type="ARBA" id="ARBA00023180"/>
    </source>
</evidence>
<dbReference type="Gene3D" id="1.10.575.10">
    <property type="entry name" value="P1 Nuclease"/>
    <property type="match status" value="1"/>
</dbReference>
<sequence>MTMKHLALLLLLVLTLGTARAWGPRGHQASVAIAESLIAGSRAEREVRALLQPVGWTLADAAQRPDCLRGVGRPGSVPSGPRECRVFSAEDLTRAVAAFEGACGPHTSPEACHRRLHYTDVALQRSAWRPGLAGTRPDDIVGALQAAIATLRGESPAGTLRFENKREALAWLAHLVGDLHQPLHVGALYLDRAGRPIDPDRAPHDHANDTTGGNRLSVGERNLHALWDAAPSLNLDAALLAQARALPRPELPVSQWPAAWASDTLEVARQALSPLRFGPAQGDPPQWVQQSPDDALARDALQRRQLVRAGARLAQLLQAIWP</sequence>
<evidence type="ECO:0000256" key="4">
    <source>
        <dbReference type="ARBA" id="ARBA00022801"/>
    </source>
</evidence>
<protein>
    <submittedName>
        <fullName evidence="8">S1/P1 nuclease</fullName>
    </submittedName>
</protein>
<feature type="signal peptide" evidence="7">
    <location>
        <begin position="1"/>
        <end position="21"/>
    </location>
</feature>
<evidence type="ECO:0000313" key="8">
    <source>
        <dbReference type="EMBL" id="MBQ0933427.1"/>
    </source>
</evidence>
<dbReference type="GO" id="GO:0004519">
    <property type="term" value="F:endonuclease activity"/>
    <property type="evidence" value="ECO:0007669"/>
    <property type="project" value="UniProtKB-KW"/>
</dbReference>
<proteinExistence type="predicted"/>
<evidence type="ECO:0000256" key="2">
    <source>
        <dbReference type="ARBA" id="ARBA00022723"/>
    </source>
</evidence>
<evidence type="ECO:0000256" key="3">
    <source>
        <dbReference type="ARBA" id="ARBA00022759"/>
    </source>
</evidence>
<dbReference type="AlphaFoldDB" id="A0A940YBD3"/>
<dbReference type="GO" id="GO:0046872">
    <property type="term" value="F:metal ion binding"/>
    <property type="evidence" value="ECO:0007669"/>
    <property type="project" value="UniProtKB-KW"/>
</dbReference>
<dbReference type="GO" id="GO:0006308">
    <property type="term" value="P:DNA catabolic process"/>
    <property type="evidence" value="ECO:0007669"/>
    <property type="project" value="InterPro"/>
</dbReference>
<organism evidence="8 9">
    <name type="scientific">Ideonella alba</name>
    <dbReference type="NCBI Taxonomy" id="2824118"/>
    <lineage>
        <taxon>Bacteria</taxon>
        <taxon>Pseudomonadati</taxon>
        <taxon>Pseudomonadota</taxon>
        <taxon>Betaproteobacteria</taxon>
        <taxon>Burkholderiales</taxon>
        <taxon>Sphaerotilaceae</taxon>
        <taxon>Ideonella</taxon>
    </lineage>
</organism>
<dbReference type="Pfam" id="PF02265">
    <property type="entry name" value="S1-P1_nuclease"/>
    <property type="match status" value="1"/>
</dbReference>
<keyword evidence="1" id="KW-0540">Nuclease</keyword>
<evidence type="ECO:0000313" key="9">
    <source>
        <dbReference type="Proteomes" id="UP000676246"/>
    </source>
</evidence>
<accession>A0A940YBD3</accession>
<reference evidence="8 9" key="1">
    <citation type="submission" date="2021-04" db="EMBL/GenBank/DDBJ databases">
        <title>The genome sequence of Ideonella sp. 3Y2.</title>
        <authorList>
            <person name="Liu Y."/>
        </authorList>
    </citation>
    <scope>NUCLEOTIDE SEQUENCE [LARGE SCALE GENOMIC DNA]</scope>
    <source>
        <strain evidence="8 9">3Y2</strain>
    </source>
</reference>
<dbReference type="GO" id="GO:0003676">
    <property type="term" value="F:nucleic acid binding"/>
    <property type="evidence" value="ECO:0007669"/>
    <property type="project" value="InterPro"/>
</dbReference>